<dbReference type="CDD" id="cd11872">
    <property type="entry name" value="SH3_DOCK_AB"/>
    <property type="match status" value="1"/>
</dbReference>
<proteinExistence type="predicted"/>
<dbReference type="Pfam" id="PF16172">
    <property type="entry name" value="DOCK_N"/>
    <property type="match status" value="1"/>
</dbReference>
<dbReference type="Gene3D" id="2.30.30.40">
    <property type="entry name" value="SH3 Domains"/>
    <property type="match status" value="1"/>
</dbReference>
<dbReference type="AlphaFoldDB" id="A0AAN8X8H9"/>
<protein>
    <submittedName>
        <fullName evidence="4">Dedicator of cytokinesis protein 3</fullName>
    </submittedName>
</protein>
<dbReference type="SUPFAM" id="SSF50044">
    <property type="entry name" value="SH3-domain"/>
    <property type="match status" value="1"/>
</dbReference>
<sequence>MWTPTKNQKFGVAISNFDTDLVPQALRLEVGETVQILEECRGWYRGFSTRNRNLKGIFPSQFIHLKPFRIDNEGIYETVTPVEDPVVQEAASVLREWGQIWKDLYVVLGTPYGDQELWDAVRKTMMDIADWRKQLITGTLTSDQIAQIKLKVTRKIDWGNRRLGLDLVPRVNGDMVDPDAVSVVELHRVHVLSAETSQAHSQGLGTLGKKKDRRRAQSHHLFFCMRDFSYHLGEDAEVFFSLYDAQKGKFISERFLVKLPREGFFNYVEKIHSNCTIFTDLGSADLASDLYIVAHVVRVGRMLFSESVKKSSSHCYRRPHGVAVFKLAPSVLQGADGEVELTGKLFTSDEKDFWQLPELVLKKQSNKYSIMSNNASY</sequence>
<dbReference type="GO" id="GO:0031267">
    <property type="term" value="F:small GTPase binding"/>
    <property type="evidence" value="ECO:0007669"/>
    <property type="project" value="TreeGrafter"/>
</dbReference>
<evidence type="ECO:0000256" key="1">
    <source>
        <dbReference type="ARBA" id="ARBA00022443"/>
    </source>
</evidence>
<keyword evidence="1 2" id="KW-0728">SH3 domain</keyword>
<comment type="caution">
    <text evidence="4">The sequence shown here is derived from an EMBL/GenBank/DDBJ whole genome shotgun (WGS) entry which is preliminary data.</text>
</comment>
<dbReference type="Gene3D" id="1.20.1270.350">
    <property type="entry name" value="Dedicator of cytokinesis N-terminal subdomain"/>
    <property type="match status" value="1"/>
</dbReference>
<dbReference type="InterPro" id="IPR036028">
    <property type="entry name" value="SH3-like_dom_sf"/>
</dbReference>
<evidence type="ECO:0000313" key="4">
    <source>
        <dbReference type="EMBL" id="KAK7079801.1"/>
    </source>
</evidence>
<dbReference type="SMART" id="SM00326">
    <property type="entry name" value="SH3"/>
    <property type="match status" value="1"/>
</dbReference>
<evidence type="ECO:0000259" key="3">
    <source>
        <dbReference type="PROSITE" id="PS50002"/>
    </source>
</evidence>
<dbReference type="InterPro" id="IPR026791">
    <property type="entry name" value="DOCK"/>
</dbReference>
<dbReference type="PROSITE" id="PS50002">
    <property type="entry name" value="SH3"/>
    <property type="match status" value="1"/>
</dbReference>
<dbReference type="GO" id="GO:0005886">
    <property type="term" value="C:plasma membrane"/>
    <property type="evidence" value="ECO:0007669"/>
    <property type="project" value="TreeGrafter"/>
</dbReference>
<dbReference type="InterPro" id="IPR032376">
    <property type="entry name" value="DOCK_N"/>
</dbReference>
<evidence type="ECO:0000256" key="2">
    <source>
        <dbReference type="PROSITE-ProRule" id="PRU00192"/>
    </source>
</evidence>
<dbReference type="GO" id="GO:0005737">
    <property type="term" value="C:cytoplasm"/>
    <property type="evidence" value="ECO:0007669"/>
    <property type="project" value="TreeGrafter"/>
</dbReference>
<dbReference type="Proteomes" id="UP001381693">
    <property type="component" value="Unassembled WGS sequence"/>
</dbReference>
<dbReference type="GO" id="GO:0007264">
    <property type="term" value="P:small GTPase-mediated signal transduction"/>
    <property type="evidence" value="ECO:0007669"/>
    <property type="project" value="InterPro"/>
</dbReference>
<dbReference type="PANTHER" id="PTHR45653">
    <property type="entry name" value="DEDICATOR OF CYTOKINESIS"/>
    <property type="match status" value="1"/>
</dbReference>
<dbReference type="GO" id="GO:0005085">
    <property type="term" value="F:guanyl-nucleotide exchange factor activity"/>
    <property type="evidence" value="ECO:0007669"/>
    <property type="project" value="InterPro"/>
</dbReference>
<dbReference type="EMBL" id="JAXCGZ010006386">
    <property type="protein sequence ID" value="KAK7079801.1"/>
    <property type="molecule type" value="Genomic_DNA"/>
</dbReference>
<accession>A0AAN8X8H9</accession>
<organism evidence="4 5">
    <name type="scientific">Halocaridina rubra</name>
    <name type="common">Hawaiian red shrimp</name>
    <dbReference type="NCBI Taxonomy" id="373956"/>
    <lineage>
        <taxon>Eukaryota</taxon>
        <taxon>Metazoa</taxon>
        <taxon>Ecdysozoa</taxon>
        <taxon>Arthropoda</taxon>
        <taxon>Crustacea</taxon>
        <taxon>Multicrustacea</taxon>
        <taxon>Malacostraca</taxon>
        <taxon>Eumalacostraca</taxon>
        <taxon>Eucarida</taxon>
        <taxon>Decapoda</taxon>
        <taxon>Pleocyemata</taxon>
        <taxon>Caridea</taxon>
        <taxon>Atyoidea</taxon>
        <taxon>Atyidae</taxon>
        <taxon>Halocaridina</taxon>
    </lineage>
</organism>
<evidence type="ECO:0000313" key="5">
    <source>
        <dbReference type="Proteomes" id="UP001381693"/>
    </source>
</evidence>
<dbReference type="InterPro" id="IPR001452">
    <property type="entry name" value="SH3_domain"/>
</dbReference>
<dbReference type="PANTHER" id="PTHR45653:SF12">
    <property type="entry name" value="SPONGE, ISOFORM E"/>
    <property type="match status" value="1"/>
</dbReference>
<name>A0AAN8X8H9_HALRR</name>
<feature type="non-terminal residue" evidence="4">
    <location>
        <position position="377"/>
    </location>
</feature>
<gene>
    <name evidence="4" type="primary">DOCK3_1</name>
    <name evidence="4" type="ORF">SK128_004028</name>
</gene>
<reference evidence="4 5" key="1">
    <citation type="submission" date="2023-11" db="EMBL/GenBank/DDBJ databases">
        <title>Halocaridina rubra genome assembly.</title>
        <authorList>
            <person name="Smith C."/>
        </authorList>
    </citation>
    <scope>NUCLEOTIDE SEQUENCE [LARGE SCALE GENOMIC DNA]</scope>
    <source>
        <strain evidence="4">EP-1</strain>
        <tissue evidence="4">Whole</tissue>
    </source>
</reference>
<keyword evidence="5" id="KW-1185">Reference proteome</keyword>
<dbReference type="InterPro" id="IPR042455">
    <property type="entry name" value="DOCK_N_sub1"/>
</dbReference>
<feature type="domain" description="SH3" evidence="3">
    <location>
        <begin position="6"/>
        <end position="68"/>
    </location>
</feature>